<evidence type="ECO:0000313" key="10">
    <source>
        <dbReference type="EMBL" id="MCZ4589946.1"/>
    </source>
</evidence>
<dbReference type="SUPFAM" id="SSF103473">
    <property type="entry name" value="MFS general substrate transporter"/>
    <property type="match status" value="1"/>
</dbReference>
<evidence type="ECO:0000256" key="3">
    <source>
        <dbReference type="ARBA" id="ARBA00022475"/>
    </source>
</evidence>
<keyword evidence="4 8" id="KW-0812">Transmembrane</keyword>
<sequence length="456" mass="48032">MRSKIASPRTRPVSMRRLAIASCVGTTIELADFGLFALAAVLVFPRIFFPALGDAAGLTASLATFGVAFVARPFGSILFGHFGDRMGRKGTLVTTLTLMGVSTVLVGFIPPASQIGVLAPIILVTLRFIQGLAVGGEWAGAVLTTAEYAPAGRRGFWSMFASLGGGFGAILSSALVVGGSLGMSDEDYLSWGWRVPFLASIILVGVGLWVRLNIDETPVFKAEVERRGAPKAPFVQAFKAQPREIILASGTMLMIYSSYYLGITFLTNYGGTHLGIARTPTLLTALAATVFYTIGIFLGGLTADRYGRRLTMAVAATAAVIFPLIMFPVLNAGGFAGLAVAMCITMFITGTATGPLGAFLSELFRTQYRYSAAGFSYNFAGIAGGAIPPLFAASITQALGAYMYGVLVSLLSLLSLACVLLLKDNAGRDLTSEVGGARPRRSDVRTESSERTRTTT</sequence>
<dbReference type="Pfam" id="PF07690">
    <property type="entry name" value="MFS_1"/>
    <property type="match status" value="1"/>
</dbReference>
<evidence type="ECO:0000313" key="13">
    <source>
        <dbReference type="Proteomes" id="UP001231166"/>
    </source>
</evidence>
<feature type="domain" description="Major facilitator superfamily (MFS) profile" evidence="9">
    <location>
        <begin position="18"/>
        <end position="427"/>
    </location>
</feature>
<dbReference type="PANTHER" id="PTHR43045">
    <property type="entry name" value="SHIKIMATE TRANSPORTER"/>
    <property type="match status" value="1"/>
</dbReference>
<dbReference type="InterPro" id="IPR020846">
    <property type="entry name" value="MFS_dom"/>
</dbReference>
<dbReference type="RefSeq" id="WP_269592702.1">
    <property type="nucleotide sequence ID" value="NZ_CP130953.1"/>
</dbReference>
<feature type="transmembrane region" description="Helical" evidence="8">
    <location>
        <begin position="372"/>
        <end position="395"/>
    </location>
</feature>
<evidence type="ECO:0000313" key="11">
    <source>
        <dbReference type="EMBL" id="WLF44343.1"/>
    </source>
</evidence>
<name>A0AAX3Y553_RHOOP</name>
<organism evidence="11 13">
    <name type="scientific">Rhodococcus opacus</name>
    <name type="common">Nocardia opaca</name>
    <dbReference type="NCBI Taxonomy" id="37919"/>
    <lineage>
        <taxon>Bacteria</taxon>
        <taxon>Bacillati</taxon>
        <taxon>Actinomycetota</taxon>
        <taxon>Actinomycetes</taxon>
        <taxon>Mycobacteriales</taxon>
        <taxon>Nocardiaceae</taxon>
        <taxon>Rhodococcus</taxon>
    </lineage>
</organism>
<keyword evidence="5 8" id="KW-1133">Transmembrane helix</keyword>
<evidence type="ECO:0000256" key="1">
    <source>
        <dbReference type="ARBA" id="ARBA00004651"/>
    </source>
</evidence>
<dbReference type="GO" id="GO:0022857">
    <property type="term" value="F:transmembrane transporter activity"/>
    <property type="evidence" value="ECO:0007669"/>
    <property type="project" value="InterPro"/>
</dbReference>
<dbReference type="PROSITE" id="PS50850">
    <property type="entry name" value="MFS"/>
    <property type="match status" value="1"/>
</dbReference>
<feature type="transmembrane region" description="Helical" evidence="8">
    <location>
        <begin position="156"/>
        <end position="179"/>
    </location>
</feature>
<dbReference type="GO" id="GO:0005886">
    <property type="term" value="C:plasma membrane"/>
    <property type="evidence" value="ECO:0007669"/>
    <property type="project" value="UniProtKB-SubCell"/>
</dbReference>
<keyword evidence="12" id="KW-1185">Reference proteome</keyword>
<protein>
    <submittedName>
        <fullName evidence="11">MFS transporter</fullName>
    </submittedName>
</protein>
<dbReference type="EMBL" id="CP130953">
    <property type="protein sequence ID" value="WLF44343.1"/>
    <property type="molecule type" value="Genomic_DNA"/>
</dbReference>
<feature type="transmembrane region" description="Helical" evidence="8">
    <location>
        <begin position="56"/>
        <end position="79"/>
    </location>
</feature>
<feature type="transmembrane region" description="Helical" evidence="8">
    <location>
        <begin position="310"/>
        <end position="330"/>
    </location>
</feature>
<comment type="subcellular location">
    <subcellularLocation>
        <location evidence="1">Cell membrane</location>
        <topology evidence="1">Multi-pass membrane protein</topology>
    </subcellularLocation>
</comment>
<feature type="transmembrane region" description="Helical" evidence="8">
    <location>
        <begin position="191"/>
        <end position="212"/>
    </location>
</feature>
<feature type="transmembrane region" description="Helical" evidence="8">
    <location>
        <begin position="91"/>
        <end position="109"/>
    </location>
</feature>
<feature type="transmembrane region" description="Helical" evidence="8">
    <location>
        <begin position="115"/>
        <end position="135"/>
    </location>
</feature>
<evidence type="ECO:0000256" key="2">
    <source>
        <dbReference type="ARBA" id="ARBA00022448"/>
    </source>
</evidence>
<dbReference type="CDD" id="cd17369">
    <property type="entry name" value="MFS_ShiA_like"/>
    <property type="match status" value="1"/>
</dbReference>
<feature type="transmembrane region" description="Helical" evidence="8">
    <location>
        <begin position="336"/>
        <end position="360"/>
    </location>
</feature>
<evidence type="ECO:0000256" key="7">
    <source>
        <dbReference type="SAM" id="MobiDB-lite"/>
    </source>
</evidence>
<dbReference type="Gene3D" id="1.20.1250.20">
    <property type="entry name" value="MFS general substrate transporter like domains"/>
    <property type="match status" value="2"/>
</dbReference>
<dbReference type="EMBL" id="JAPWIS010000038">
    <property type="protein sequence ID" value="MCZ4589946.1"/>
    <property type="molecule type" value="Genomic_DNA"/>
</dbReference>
<dbReference type="InterPro" id="IPR036259">
    <property type="entry name" value="MFS_trans_sf"/>
</dbReference>
<dbReference type="PANTHER" id="PTHR43045:SF2">
    <property type="entry name" value="INNER MEMBRANE METABOLITE TRANSPORT PROTEIN YHJE"/>
    <property type="match status" value="1"/>
</dbReference>
<accession>A0AAX3Y553</accession>
<dbReference type="Proteomes" id="UP001231166">
    <property type="component" value="Chromosome"/>
</dbReference>
<dbReference type="PROSITE" id="PS00216">
    <property type="entry name" value="SUGAR_TRANSPORT_1"/>
    <property type="match status" value="1"/>
</dbReference>
<keyword evidence="6 8" id="KW-0472">Membrane</keyword>
<feature type="transmembrane region" description="Helical" evidence="8">
    <location>
        <begin position="401"/>
        <end position="422"/>
    </location>
</feature>
<feature type="transmembrane region" description="Helical" evidence="8">
    <location>
        <begin position="245"/>
        <end position="262"/>
    </location>
</feature>
<evidence type="ECO:0000256" key="5">
    <source>
        <dbReference type="ARBA" id="ARBA00022989"/>
    </source>
</evidence>
<dbReference type="InterPro" id="IPR005829">
    <property type="entry name" value="Sugar_transporter_CS"/>
</dbReference>
<reference evidence="11" key="2">
    <citation type="submission" date="2023-07" db="EMBL/GenBank/DDBJ databases">
        <title>Genomic analysis of Rhodococcus opacus VOC-14 with glycol ethers degradation activity.</title>
        <authorList>
            <person name="Narkevich D.A."/>
            <person name="Hlushen A.M."/>
            <person name="Akhremchuk A.E."/>
            <person name="Sikolenko M.A."/>
            <person name="Valentovich L.N."/>
        </authorList>
    </citation>
    <scope>NUCLEOTIDE SEQUENCE</scope>
    <source>
        <strain evidence="11">VOC-14</strain>
    </source>
</reference>
<feature type="transmembrane region" description="Helical" evidence="8">
    <location>
        <begin position="282"/>
        <end position="303"/>
    </location>
</feature>
<feature type="compositionally biased region" description="Basic and acidic residues" evidence="7">
    <location>
        <begin position="440"/>
        <end position="456"/>
    </location>
</feature>
<feature type="transmembrane region" description="Helical" evidence="8">
    <location>
        <begin position="20"/>
        <end position="44"/>
    </location>
</feature>
<evidence type="ECO:0000256" key="4">
    <source>
        <dbReference type="ARBA" id="ARBA00022692"/>
    </source>
</evidence>
<evidence type="ECO:0000313" key="12">
    <source>
        <dbReference type="Proteomes" id="UP001066327"/>
    </source>
</evidence>
<keyword evidence="2" id="KW-0813">Transport</keyword>
<dbReference type="AlphaFoldDB" id="A0AAX3Y553"/>
<feature type="region of interest" description="Disordered" evidence="7">
    <location>
        <begin position="432"/>
        <end position="456"/>
    </location>
</feature>
<evidence type="ECO:0000259" key="9">
    <source>
        <dbReference type="PROSITE" id="PS50850"/>
    </source>
</evidence>
<dbReference type="Proteomes" id="UP001066327">
    <property type="component" value="Unassembled WGS sequence"/>
</dbReference>
<dbReference type="InterPro" id="IPR011701">
    <property type="entry name" value="MFS"/>
</dbReference>
<proteinExistence type="predicted"/>
<evidence type="ECO:0000256" key="8">
    <source>
        <dbReference type="SAM" id="Phobius"/>
    </source>
</evidence>
<reference evidence="10" key="1">
    <citation type="submission" date="2022-12" db="EMBL/GenBank/DDBJ databases">
        <authorList>
            <person name="Krivoruchko A.V."/>
            <person name="Elkin A."/>
        </authorList>
    </citation>
    <scope>NUCLEOTIDE SEQUENCE</scope>
    <source>
        <strain evidence="10">IEGM 249</strain>
    </source>
</reference>
<evidence type="ECO:0000256" key="6">
    <source>
        <dbReference type="ARBA" id="ARBA00023136"/>
    </source>
</evidence>
<gene>
    <name evidence="10" type="ORF">O4328_41035</name>
    <name evidence="11" type="ORF">Q5707_20410</name>
</gene>
<keyword evidence="3" id="KW-1003">Cell membrane</keyword>